<evidence type="ECO:0000256" key="3">
    <source>
        <dbReference type="ARBA" id="ARBA00022729"/>
    </source>
</evidence>
<dbReference type="GO" id="GO:0016020">
    <property type="term" value="C:membrane"/>
    <property type="evidence" value="ECO:0007669"/>
    <property type="project" value="UniProtKB-SubCell"/>
</dbReference>
<keyword evidence="4" id="KW-0677">Repeat</keyword>
<evidence type="ECO:0000256" key="5">
    <source>
        <dbReference type="ARBA" id="ARBA00023136"/>
    </source>
</evidence>
<keyword evidence="7" id="KW-1133">Transmembrane helix</keyword>
<feature type="transmembrane region" description="Helical" evidence="7">
    <location>
        <begin position="205"/>
        <end position="228"/>
    </location>
</feature>
<dbReference type="FunFam" id="3.80.10.10:FF:000041">
    <property type="entry name" value="LRR receptor-like serine/threonine-protein kinase ERECTA"/>
    <property type="match status" value="1"/>
</dbReference>
<dbReference type="InterPro" id="IPR032675">
    <property type="entry name" value="LRR_dom_sf"/>
</dbReference>
<keyword evidence="2" id="KW-0433">Leucine-rich repeat</keyword>
<evidence type="ECO:0000256" key="2">
    <source>
        <dbReference type="ARBA" id="ARBA00022614"/>
    </source>
</evidence>
<dbReference type="EMBL" id="MCFL01000008">
    <property type="protein sequence ID" value="ORZ38568.1"/>
    <property type="molecule type" value="Genomic_DNA"/>
</dbReference>
<proteinExistence type="predicted"/>
<dbReference type="PANTHER" id="PTHR45974">
    <property type="entry name" value="RECEPTOR-LIKE PROTEIN 55"/>
    <property type="match status" value="1"/>
</dbReference>
<reference evidence="8 9" key="1">
    <citation type="submission" date="2016-07" db="EMBL/GenBank/DDBJ databases">
        <title>Pervasive Adenine N6-methylation of Active Genes in Fungi.</title>
        <authorList>
            <consortium name="DOE Joint Genome Institute"/>
            <person name="Mondo S.J."/>
            <person name="Dannebaum R.O."/>
            <person name="Kuo R.C."/>
            <person name="Labutti K."/>
            <person name="Haridas S."/>
            <person name="Kuo A."/>
            <person name="Salamov A."/>
            <person name="Ahrendt S.R."/>
            <person name="Lipzen A."/>
            <person name="Sullivan W."/>
            <person name="Andreopoulos W.B."/>
            <person name="Clum A."/>
            <person name="Lindquist E."/>
            <person name="Daum C."/>
            <person name="Ramamoorthy G.K."/>
            <person name="Gryganskyi A."/>
            <person name="Culley D."/>
            <person name="Magnuson J.K."/>
            <person name="James T.Y."/>
            <person name="O'Malley M.A."/>
            <person name="Stajich J.E."/>
            <person name="Spatafora J.W."/>
            <person name="Visel A."/>
            <person name="Grigoriev I.V."/>
        </authorList>
    </citation>
    <scope>NUCLEOTIDE SEQUENCE [LARGE SCALE GENOMIC DNA]</scope>
    <source>
        <strain evidence="8 9">PL171</strain>
    </source>
</reference>
<keyword evidence="5 7" id="KW-0472">Membrane</keyword>
<keyword evidence="6" id="KW-0325">Glycoprotein</keyword>
<comment type="caution">
    <text evidence="8">The sequence shown here is derived from an EMBL/GenBank/DDBJ whole genome shotgun (WGS) entry which is preliminary data.</text>
</comment>
<evidence type="ECO:0008006" key="10">
    <source>
        <dbReference type="Google" id="ProtNLM"/>
    </source>
</evidence>
<keyword evidence="7" id="KW-0812">Transmembrane</keyword>
<accession>A0A1Y2HVD3</accession>
<dbReference type="OrthoDB" id="676979at2759"/>
<organism evidence="8 9">
    <name type="scientific">Catenaria anguillulae PL171</name>
    <dbReference type="NCBI Taxonomy" id="765915"/>
    <lineage>
        <taxon>Eukaryota</taxon>
        <taxon>Fungi</taxon>
        <taxon>Fungi incertae sedis</taxon>
        <taxon>Blastocladiomycota</taxon>
        <taxon>Blastocladiomycetes</taxon>
        <taxon>Blastocladiales</taxon>
        <taxon>Catenariaceae</taxon>
        <taxon>Catenaria</taxon>
    </lineage>
</organism>
<dbReference type="PANTHER" id="PTHR45974:SF266">
    <property type="entry name" value="LEUCINE-RICH REPEAT RECEPTOR PROTEIN KINASE HPCA1"/>
    <property type="match status" value="1"/>
</dbReference>
<dbReference type="Gene3D" id="3.80.10.10">
    <property type="entry name" value="Ribonuclease Inhibitor"/>
    <property type="match status" value="1"/>
</dbReference>
<dbReference type="Pfam" id="PF00560">
    <property type="entry name" value="LRR_1"/>
    <property type="match status" value="1"/>
</dbReference>
<evidence type="ECO:0000256" key="1">
    <source>
        <dbReference type="ARBA" id="ARBA00004370"/>
    </source>
</evidence>
<evidence type="ECO:0000256" key="4">
    <source>
        <dbReference type="ARBA" id="ARBA00022737"/>
    </source>
</evidence>
<dbReference type="InterPro" id="IPR001611">
    <property type="entry name" value="Leu-rich_rpt"/>
</dbReference>
<comment type="subcellular location">
    <subcellularLocation>
        <location evidence="1">Membrane</location>
    </subcellularLocation>
</comment>
<evidence type="ECO:0000256" key="7">
    <source>
        <dbReference type="SAM" id="Phobius"/>
    </source>
</evidence>
<dbReference type="Proteomes" id="UP000193411">
    <property type="component" value="Unassembled WGS sequence"/>
</dbReference>
<dbReference type="SUPFAM" id="SSF52058">
    <property type="entry name" value="L domain-like"/>
    <property type="match status" value="1"/>
</dbReference>
<dbReference type="AlphaFoldDB" id="A0A1Y2HVD3"/>
<keyword evidence="3" id="KW-0732">Signal</keyword>
<protein>
    <recommendedName>
        <fullName evidence="10">L domain-like protein</fullName>
    </recommendedName>
</protein>
<name>A0A1Y2HVD3_9FUNG</name>
<gene>
    <name evidence="8" type="ORF">BCR44DRAFT_1295333</name>
</gene>
<evidence type="ECO:0000313" key="8">
    <source>
        <dbReference type="EMBL" id="ORZ38568.1"/>
    </source>
</evidence>
<sequence length="323" mass="34317">MPSTSLSGGPGDCAIARSFDFRLQTGNTPGCCPGIDVSDIDCQGSRVTRVAVSDQDTRGPIPYKIGELTELLRLWAYGNKMPGELPKGIGNLKHLTHLILHENQLSGFLPDTLFNLRTLEVLRLENNKFTGPVPLLPEATECTLVSGPTDGNKFTCLAGDPTRHVGPCYDNLRGAGVTQLCPPSATATSAIDTSQPPVTTGSSSATIAVIAAASVALIALLVLGIVLYRGRQASREPQSVEMGPADDPSPPLLGDGTGLHAKTPYTAVPVPAVERDQFLDLWSSPSPTEFPPSLPVLMPVDGEQVRVMLDDIDRKRDYLGQDP</sequence>
<evidence type="ECO:0000313" key="9">
    <source>
        <dbReference type="Proteomes" id="UP000193411"/>
    </source>
</evidence>
<evidence type="ECO:0000256" key="6">
    <source>
        <dbReference type="ARBA" id="ARBA00023180"/>
    </source>
</evidence>
<keyword evidence="9" id="KW-1185">Reference proteome</keyword>
<dbReference type="STRING" id="765915.A0A1Y2HVD3"/>